<name>A0A8H4KM44_9HYPO</name>
<gene>
    <name evidence="1" type="ORF">F53441_3616</name>
</gene>
<dbReference type="Proteomes" id="UP000605986">
    <property type="component" value="Unassembled WGS sequence"/>
</dbReference>
<dbReference type="SUPFAM" id="SSF51695">
    <property type="entry name" value="PLC-like phosphodiesterases"/>
    <property type="match status" value="1"/>
</dbReference>
<reference evidence="1" key="1">
    <citation type="submission" date="2020-01" db="EMBL/GenBank/DDBJ databases">
        <title>Identification and distribution of gene clusters putatively required for synthesis of sphingolipid metabolism inhibitors in phylogenetically diverse species of the filamentous fungus Fusarium.</title>
        <authorList>
            <person name="Kim H.-S."/>
            <person name="Busman M."/>
            <person name="Brown D.W."/>
            <person name="Divon H."/>
            <person name="Uhlig S."/>
            <person name="Proctor R.H."/>
        </authorList>
    </citation>
    <scope>NUCLEOTIDE SEQUENCE</scope>
    <source>
        <strain evidence="1">NRRL 53441</strain>
    </source>
</reference>
<dbReference type="PANTHER" id="PTHR13593">
    <property type="match status" value="1"/>
</dbReference>
<keyword evidence="2" id="KW-1185">Reference proteome</keyword>
<protein>
    <submittedName>
        <fullName evidence="1">Phosphatidylinositol diacylglycerol-lyase activity protein</fullName>
    </submittedName>
</protein>
<dbReference type="GO" id="GO:0006629">
    <property type="term" value="P:lipid metabolic process"/>
    <property type="evidence" value="ECO:0007669"/>
    <property type="project" value="InterPro"/>
</dbReference>
<dbReference type="PANTHER" id="PTHR13593:SF113">
    <property type="entry name" value="SI:DKEY-266F7.9"/>
    <property type="match status" value="1"/>
</dbReference>
<evidence type="ECO:0000313" key="2">
    <source>
        <dbReference type="Proteomes" id="UP000605986"/>
    </source>
</evidence>
<sequence length="332" mass="38292">MRSASDWMKDLSGDLNVTQISIPGTHNSHAIENNVIADYKTPAILASQAFYNPALRMAAEIPTKIATCQIDPMWKQLQNGVRFLDLRVRSWEKFDSEGGRWGFGLCHGPAKLKESLTQVLDGMADFLGNHPSETLLISIKWDEAVLNGLSPKQTDPDDNLRHGVNEIWNKYGWFKGAHWPKLNEVRGRAILLRRFWNPPNESLGLNFYDPSFYDQERSNGSEGKWKQMPKPDRNALTIAERWSCARDMLQEAKNADFNDGVMYFSTTCDTWFDEKTFQFWVPFYYAQRLNPQLVLFMIDECKTPRKGRYGVVITDFCEPDTARSIFEQNFRP</sequence>
<keyword evidence="1" id="KW-0456">Lyase</keyword>
<dbReference type="EMBL" id="JAADJG010000142">
    <property type="protein sequence ID" value="KAF4453790.1"/>
    <property type="molecule type" value="Genomic_DNA"/>
</dbReference>
<evidence type="ECO:0000313" key="1">
    <source>
        <dbReference type="EMBL" id="KAF4453790.1"/>
    </source>
</evidence>
<accession>A0A8H4KM44</accession>
<dbReference type="GO" id="GO:0008081">
    <property type="term" value="F:phosphoric diester hydrolase activity"/>
    <property type="evidence" value="ECO:0007669"/>
    <property type="project" value="InterPro"/>
</dbReference>
<dbReference type="InterPro" id="IPR051057">
    <property type="entry name" value="PI-PLC_domain"/>
</dbReference>
<proteinExistence type="predicted"/>
<dbReference type="Gene3D" id="3.20.20.190">
    <property type="entry name" value="Phosphatidylinositol (PI) phosphodiesterase"/>
    <property type="match status" value="1"/>
</dbReference>
<dbReference type="GO" id="GO:0016829">
    <property type="term" value="F:lyase activity"/>
    <property type="evidence" value="ECO:0007669"/>
    <property type="project" value="UniProtKB-KW"/>
</dbReference>
<dbReference type="InterPro" id="IPR017946">
    <property type="entry name" value="PLC-like_Pdiesterase_TIM-brl"/>
</dbReference>
<dbReference type="OrthoDB" id="1046782at2759"/>
<organism evidence="1 2">
    <name type="scientific">Fusarium austroafricanum</name>
    <dbReference type="NCBI Taxonomy" id="2364996"/>
    <lineage>
        <taxon>Eukaryota</taxon>
        <taxon>Fungi</taxon>
        <taxon>Dikarya</taxon>
        <taxon>Ascomycota</taxon>
        <taxon>Pezizomycotina</taxon>
        <taxon>Sordariomycetes</taxon>
        <taxon>Hypocreomycetidae</taxon>
        <taxon>Hypocreales</taxon>
        <taxon>Nectriaceae</taxon>
        <taxon>Fusarium</taxon>
        <taxon>Fusarium concolor species complex</taxon>
    </lineage>
</organism>
<comment type="caution">
    <text evidence="1">The sequence shown here is derived from an EMBL/GenBank/DDBJ whole genome shotgun (WGS) entry which is preliminary data.</text>
</comment>
<dbReference type="AlphaFoldDB" id="A0A8H4KM44"/>